<accession>A0AAD3U775</accession>
<name>A0AAD3U775_AERHY</name>
<organism evidence="1 2">
    <name type="scientific">Aeromonas hydrophila</name>
    <dbReference type="NCBI Taxonomy" id="644"/>
    <lineage>
        <taxon>Bacteria</taxon>
        <taxon>Pseudomonadati</taxon>
        <taxon>Pseudomonadota</taxon>
        <taxon>Gammaproteobacteria</taxon>
        <taxon>Aeromonadales</taxon>
        <taxon>Aeromonadaceae</taxon>
        <taxon>Aeromonas</taxon>
    </lineage>
</organism>
<dbReference type="AlphaFoldDB" id="A0AAD3U775"/>
<gene>
    <name evidence="1" type="ORF">JAJ28_000125</name>
</gene>
<comment type="caution">
    <text evidence="1">The sequence shown here is derived from an EMBL/GenBank/DDBJ whole genome shotgun (WGS) entry which is preliminary data.</text>
</comment>
<reference evidence="1" key="2">
    <citation type="submission" date="2020-01" db="EMBL/GenBank/DDBJ databases">
        <authorList>
            <consortium name="NCBI Pathogen Detection Project"/>
        </authorList>
    </citation>
    <scope>NUCLEOTIDE SEQUENCE</scope>
    <source>
        <strain evidence="1">OLC2673_Aeromonas</strain>
    </source>
</reference>
<proteinExistence type="predicted"/>
<reference evidence="1" key="1">
    <citation type="journal article" date="2018" name="Genome Biol.">
        <title>SKESA: strategic k-mer extension for scrupulous assemblies.</title>
        <authorList>
            <person name="Souvorov A."/>
            <person name="Agarwala R."/>
            <person name="Lipman D.J."/>
        </authorList>
    </citation>
    <scope>NUCLEOTIDE SEQUENCE</scope>
    <source>
        <strain evidence="1">OLC2673_Aeromonas</strain>
    </source>
</reference>
<dbReference type="EMBL" id="DACTUL010000001">
    <property type="protein sequence ID" value="HAT6342474.1"/>
    <property type="molecule type" value="Genomic_DNA"/>
</dbReference>
<evidence type="ECO:0000313" key="1">
    <source>
        <dbReference type="EMBL" id="HAT6342474.1"/>
    </source>
</evidence>
<dbReference type="Proteomes" id="UP000859505">
    <property type="component" value="Unassembled WGS sequence"/>
</dbReference>
<sequence>MPKYYVNSNAQSNGDHEVHVETCSHLPSALNRVDLGFHQNCSTAVQAAKKFYTKSNGCYYCCNACHTS</sequence>
<protein>
    <submittedName>
        <fullName evidence="1">Uncharacterized protein</fullName>
    </submittedName>
</protein>
<evidence type="ECO:0000313" key="2">
    <source>
        <dbReference type="Proteomes" id="UP000859505"/>
    </source>
</evidence>